<dbReference type="SUPFAM" id="SSF50998">
    <property type="entry name" value="Quinoprotein alcohol dehydrogenase-like"/>
    <property type="match status" value="1"/>
</dbReference>
<gene>
    <name evidence="1" type="ORF">NCTC7406_00801</name>
</gene>
<organism evidence="1 2">
    <name type="scientific">Salmonella enterica subsp. enterica serovar Sanjuan</name>
    <dbReference type="NCBI Taxonomy" id="1160765"/>
    <lineage>
        <taxon>Bacteria</taxon>
        <taxon>Pseudomonadati</taxon>
        <taxon>Pseudomonadota</taxon>
        <taxon>Gammaproteobacteria</taxon>
        <taxon>Enterobacterales</taxon>
        <taxon>Enterobacteriaceae</taxon>
        <taxon>Salmonella</taxon>
    </lineage>
</organism>
<reference evidence="1 2" key="1">
    <citation type="submission" date="2018-12" db="EMBL/GenBank/DDBJ databases">
        <authorList>
            <consortium name="Pathogen Informatics"/>
        </authorList>
    </citation>
    <scope>NUCLEOTIDE SEQUENCE [LARGE SCALE GENOMIC DNA]</scope>
    <source>
        <strain evidence="1 2">NCTC7406</strain>
    </source>
</reference>
<sequence>MAEPILNQNGWECSIKGWIIVDTAVRQQDVVCLLLREKIDYEKASMMFDHQIRSRLVSISLSRPRNTIQQSHQGLTDFNMPVLGVERIQGRQSLGIVAAKNLDGDVLAMGGNVNDPIEQIAKGQSPFTNRLKCINGYTYAVCSGRKIYKRIQPGNWELFADLPKISEQQYTMGFDDLDAFSENDMYTVGGCGDIWHFDGTNWKQLGFPTNAQLATVTCAPDGQVYVSGEGGSLWVGRNESWKKIYSGGSSILWNDAVWFDGKLFLASDYQLRVWNGKELCTVEDNGKAVSAYGHMDAYDGLLVVAGPEFVYSFDGASWRLLVAPYLD</sequence>
<protein>
    <submittedName>
        <fullName evidence="1">Uncharacterized protein</fullName>
    </submittedName>
</protein>
<evidence type="ECO:0000313" key="2">
    <source>
        <dbReference type="Proteomes" id="UP000276345"/>
    </source>
</evidence>
<proteinExistence type="predicted"/>
<dbReference type="InterPro" id="IPR011047">
    <property type="entry name" value="Quinoprotein_ADH-like_sf"/>
</dbReference>
<evidence type="ECO:0000313" key="1">
    <source>
        <dbReference type="EMBL" id="VEA03313.1"/>
    </source>
</evidence>
<dbReference type="Proteomes" id="UP000276345">
    <property type="component" value="Chromosome"/>
</dbReference>
<accession>A0A3S4IM58</accession>
<dbReference type="EMBL" id="LR134142">
    <property type="protein sequence ID" value="VEA03313.1"/>
    <property type="molecule type" value="Genomic_DNA"/>
</dbReference>
<name>A0A3S4IM58_SALET</name>
<dbReference type="AlphaFoldDB" id="A0A3S4IM58"/>